<dbReference type="Proteomes" id="UP000247755">
    <property type="component" value="Unassembled WGS sequence"/>
</dbReference>
<protein>
    <submittedName>
        <fullName evidence="2">Uncharacterized protein</fullName>
    </submittedName>
</protein>
<dbReference type="AlphaFoldDB" id="A0A318I8M7"/>
<sequence length="135" mass="14798">MRTVEIYSALLLIAPLTATAQDQTLPANIVTLRARIVADAANLRTVAKQITDTQNASSEKTYVDARLKYDADLNQLHAAAQPLLAAREANLRLLLAQTEAATIAGDTQQAASFKTQYRQQKSSYKSYRQSLVGNF</sequence>
<feature type="chain" id="PRO_5016425874" evidence="1">
    <location>
        <begin position="21"/>
        <end position="135"/>
    </location>
</feature>
<evidence type="ECO:0000313" key="3">
    <source>
        <dbReference type="Proteomes" id="UP000247755"/>
    </source>
</evidence>
<evidence type="ECO:0000313" key="2">
    <source>
        <dbReference type="EMBL" id="PXX23837.1"/>
    </source>
</evidence>
<gene>
    <name evidence="2" type="ORF">NA66_103353</name>
</gene>
<reference evidence="2 3" key="1">
    <citation type="submission" date="2018-05" db="EMBL/GenBank/DDBJ databases">
        <title>Comparative genomics of bacterial root endophytes of switchgrass collected from native prairies over two seasons.</title>
        <authorList>
            <person name="Tang Y."/>
        </authorList>
    </citation>
    <scope>NUCLEOTIDE SEQUENCE [LARGE SCALE GENOMIC DNA]</scope>
    <source>
        <strain evidence="2 3">NFIX32</strain>
    </source>
</reference>
<comment type="caution">
    <text evidence="2">The sequence shown here is derived from an EMBL/GenBank/DDBJ whole genome shotgun (WGS) entry which is preliminary data.</text>
</comment>
<keyword evidence="1" id="KW-0732">Signal</keyword>
<organism evidence="2 3">
    <name type="scientific">Burkholderia pyrrocinia</name>
    <name type="common">Pseudomonas pyrrocinia</name>
    <dbReference type="NCBI Taxonomy" id="60550"/>
    <lineage>
        <taxon>Bacteria</taxon>
        <taxon>Pseudomonadati</taxon>
        <taxon>Pseudomonadota</taxon>
        <taxon>Betaproteobacteria</taxon>
        <taxon>Burkholderiales</taxon>
        <taxon>Burkholderiaceae</taxon>
        <taxon>Burkholderia</taxon>
        <taxon>Burkholderia cepacia complex</taxon>
    </lineage>
</organism>
<evidence type="ECO:0000256" key="1">
    <source>
        <dbReference type="SAM" id="SignalP"/>
    </source>
</evidence>
<dbReference type="RefSeq" id="WP_072444747.1">
    <property type="nucleotide sequence ID" value="NZ_QJJY01000033.1"/>
</dbReference>
<feature type="signal peptide" evidence="1">
    <location>
        <begin position="1"/>
        <end position="20"/>
    </location>
</feature>
<proteinExistence type="predicted"/>
<name>A0A318I8M7_BURPY</name>
<dbReference type="EMBL" id="QJJY01000033">
    <property type="protein sequence ID" value="PXX23837.1"/>
    <property type="molecule type" value="Genomic_DNA"/>
</dbReference>
<accession>A0A318I8M7</accession>